<organism evidence="1 2">
    <name type="scientific">Teladorsagia circumcincta</name>
    <name type="common">Brown stomach worm</name>
    <name type="synonym">Ostertagia circumcincta</name>
    <dbReference type="NCBI Taxonomy" id="45464"/>
    <lineage>
        <taxon>Eukaryota</taxon>
        <taxon>Metazoa</taxon>
        <taxon>Ecdysozoa</taxon>
        <taxon>Nematoda</taxon>
        <taxon>Chromadorea</taxon>
        <taxon>Rhabditida</taxon>
        <taxon>Rhabditina</taxon>
        <taxon>Rhabditomorpha</taxon>
        <taxon>Strongyloidea</taxon>
        <taxon>Trichostrongylidae</taxon>
        <taxon>Teladorsagia</taxon>
    </lineage>
</organism>
<name>A0A2G9V2L6_TELCI</name>
<accession>A0A2G9V2L6</accession>
<dbReference type="Proteomes" id="UP000230423">
    <property type="component" value="Unassembled WGS sequence"/>
</dbReference>
<protein>
    <submittedName>
        <fullName evidence="1">Uncharacterized protein</fullName>
    </submittedName>
</protein>
<evidence type="ECO:0000313" key="2">
    <source>
        <dbReference type="Proteomes" id="UP000230423"/>
    </source>
</evidence>
<gene>
    <name evidence="1" type="ORF">TELCIR_01164</name>
</gene>
<proteinExistence type="predicted"/>
<reference evidence="1 2" key="1">
    <citation type="submission" date="2015-09" db="EMBL/GenBank/DDBJ databases">
        <title>Draft genome of the parasitic nematode Teladorsagia circumcincta isolate WARC Sus (inbred).</title>
        <authorList>
            <person name="Mitreva M."/>
        </authorList>
    </citation>
    <scope>NUCLEOTIDE SEQUENCE [LARGE SCALE GENOMIC DNA]</scope>
    <source>
        <strain evidence="1 2">S</strain>
    </source>
</reference>
<keyword evidence="2" id="KW-1185">Reference proteome</keyword>
<sequence>MEVGAGDRDYIKRRTGGIAFAATGRIRGSAMTEDLKETAKTITFLESSILITATVLAVKDLDGIVVVLVVLEVVQKNFVEVAETSEGVLENGTVEVASMMVDGEMVDGVDEVVLKDEEDQNSKSAIQALESLTMCWTEFLADRWSIAKINSSTVSPFGKISLCKVPLSVI</sequence>
<evidence type="ECO:0000313" key="1">
    <source>
        <dbReference type="EMBL" id="PIO76743.1"/>
    </source>
</evidence>
<dbReference type="AlphaFoldDB" id="A0A2G9V2L6"/>
<dbReference type="EMBL" id="KZ345032">
    <property type="protein sequence ID" value="PIO76743.1"/>
    <property type="molecule type" value="Genomic_DNA"/>
</dbReference>